<evidence type="ECO:0000259" key="1">
    <source>
        <dbReference type="PROSITE" id="PS50097"/>
    </source>
</evidence>
<dbReference type="SMART" id="SM00225">
    <property type="entry name" value="BTB"/>
    <property type="match status" value="1"/>
</dbReference>
<dbReference type="PROSITE" id="PS50097">
    <property type="entry name" value="BTB"/>
    <property type="match status" value="1"/>
</dbReference>
<dbReference type="EMBL" id="WOWK01000094">
    <property type="protein sequence ID" value="KAF0319591.1"/>
    <property type="molecule type" value="Genomic_DNA"/>
</dbReference>
<dbReference type="PANTHER" id="PTHR24410">
    <property type="entry name" value="HL07962P-RELATED"/>
    <property type="match status" value="1"/>
</dbReference>
<dbReference type="Proteomes" id="UP000434172">
    <property type="component" value="Unassembled WGS sequence"/>
</dbReference>
<dbReference type="InterPro" id="IPR011333">
    <property type="entry name" value="SKP1/BTB/POZ_sf"/>
</dbReference>
<dbReference type="Pfam" id="PF00651">
    <property type="entry name" value="BTB"/>
    <property type="match status" value="1"/>
</dbReference>
<gene>
    <name evidence="2" type="ORF">GQ607_013239</name>
</gene>
<protein>
    <submittedName>
        <fullName evidence="2">BTB/POZ domain-containing protein</fullName>
    </submittedName>
</protein>
<evidence type="ECO:0000313" key="2">
    <source>
        <dbReference type="EMBL" id="KAF0319591.1"/>
    </source>
</evidence>
<dbReference type="InterPro" id="IPR000210">
    <property type="entry name" value="BTB/POZ_dom"/>
</dbReference>
<dbReference type="InterPro" id="IPR051481">
    <property type="entry name" value="BTB-POZ/Galectin-3-binding"/>
</dbReference>
<accession>A0A8H3VZP8</accession>
<sequence length="211" mass="24585">MSPFGDQDQYLLMSGILSDCMVICGDKSWNLHKTILCTRSSYFKSVLLNNWPEAKISKVEITEYTPDEIDQLIRFIYLGKVNFQPFEKAHTILHNCARLWILGDYFNVQALCDEVMDYLTNKVVPRNGRLAEAQGFSLNPQDWLDAGRCIYTEYEKKHKLKDAFLAITLDKIFVRKQAINMREYKTLCREYNQFGTDAMLKLIKDGTTRLQ</sequence>
<proteinExistence type="predicted"/>
<dbReference type="Gene3D" id="3.30.710.10">
    <property type="entry name" value="Potassium Channel Kv1.1, Chain A"/>
    <property type="match status" value="1"/>
</dbReference>
<evidence type="ECO:0000313" key="3">
    <source>
        <dbReference type="Proteomes" id="UP000434172"/>
    </source>
</evidence>
<name>A0A8H3VZP8_9PEZI</name>
<dbReference type="AlphaFoldDB" id="A0A8H3VZP8"/>
<dbReference type="CDD" id="cd18186">
    <property type="entry name" value="BTB_POZ_ZBTB_KLHL-like"/>
    <property type="match status" value="1"/>
</dbReference>
<dbReference type="PANTHER" id="PTHR24410:SF23">
    <property type="entry name" value="BTB DOMAIN-CONTAINING PROTEIN-RELATED"/>
    <property type="match status" value="1"/>
</dbReference>
<reference evidence="2 3" key="1">
    <citation type="submission" date="2019-12" db="EMBL/GenBank/DDBJ databases">
        <title>A genome sequence resource for the geographically widespread anthracnose pathogen Colletotrichum asianum.</title>
        <authorList>
            <person name="Meng Y."/>
        </authorList>
    </citation>
    <scope>NUCLEOTIDE SEQUENCE [LARGE SCALE GENOMIC DNA]</scope>
    <source>
        <strain evidence="2 3">ICMP 18580</strain>
    </source>
</reference>
<feature type="domain" description="BTB" evidence="1">
    <location>
        <begin position="18"/>
        <end position="85"/>
    </location>
</feature>
<dbReference type="OrthoDB" id="6359816at2759"/>
<organism evidence="2 3">
    <name type="scientific">Colletotrichum asianum</name>
    <dbReference type="NCBI Taxonomy" id="702518"/>
    <lineage>
        <taxon>Eukaryota</taxon>
        <taxon>Fungi</taxon>
        <taxon>Dikarya</taxon>
        <taxon>Ascomycota</taxon>
        <taxon>Pezizomycotina</taxon>
        <taxon>Sordariomycetes</taxon>
        <taxon>Hypocreomycetidae</taxon>
        <taxon>Glomerellales</taxon>
        <taxon>Glomerellaceae</taxon>
        <taxon>Colletotrichum</taxon>
        <taxon>Colletotrichum gloeosporioides species complex</taxon>
    </lineage>
</organism>
<keyword evidence="3" id="KW-1185">Reference proteome</keyword>
<dbReference type="SUPFAM" id="SSF54695">
    <property type="entry name" value="POZ domain"/>
    <property type="match status" value="1"/>
</dbReference>
<comment type="caution">
    <text evidence="2">The sequence shown here is derived from an EMBL/GenBank/DDBJ whole genome shotgun (WGS) entry which is preliminary data.</text>
</comment>